<reference evidence="1" key="2">
    <citation type="submission" date="2021-04" db="EMBL/GenBank/DDBJ databases">
        <authorList>
            <person name="Zhang T."/>
            <person name="Zhang Y."/>
            <person name="Lu D."/>
            <person name="Zuo D."/>
            <person name="Du Z."/>
        </authorList>
    </citation>
    <scope>NUCLEOTIDE SEQUENCE</scope>
    <source>
        <strain evidence="1">JR1</strain>
    </source>
</reference>
<dbReference type="InterPro" id="IPR037171">
    <property type="entry name" value="NagB/RpiA_transferase-like"/>
</dbReference>
<dbReference type="PANTHER" id="PTHR43293">
    <property type="entry name" value="ACETATE COA-TRANSFERASE YDIF"/>
    <property type="match status" value="1"/>
</dbReference>
<accession>A0A941IYX1</accession>
<dbReference type="SMART" id="SM00882">
    <property type="entry name" value="CoA_trans"/>
    <property type="match status" value="1"/>
</dbReference>
<reference evidence="1" key="1">
    <citation type="journal article" date="2018" name="Int. J. Syst. Evol. Microbiol.">
        <title>Carboxylicivirga sediminis sp. nov., isolated from coastal sediment.</title>
        <authorList>
            <person name="Wang F.Q."/>
            <person name="Ren L.H."/>
            <person name="Zou R.J."/>
            <person name="Sun Y.Z."/>
            <person name="Liu X.J."/>
            <person name="Jiang F."/>
            <person name="Liu L.J."/>
        </authorList>
    </citation>
    <scope>NUCLEOTIDE SEQUENCE</scope>
    <source>
        <strain evidence="1">JR1</strain>
    </source>
</reference>
<keyword evidence="2" id="KW-1185">Reference proteome</keyword>
<evidence type="ECO:0000313" key="2">
    <source>
        <dbReference type="Proteomes" id="UP000679220"/>
    </source>
</evidence>
<dbReference type="Pfam" id="PF01144">
    <property type="entry name" value="CoA_trans"/>
    <property type="match status" value="1"/>
</dbReference>
<dbReference type="GO" id="GO:0008410">
    <property type="term" value="F:CoA-transferase activity"/>
    <property type="evidence" value="ECO:0007669"/>
    <property type="project" value="InterPro"/>
</dbReference>
<organism evidence="1 2">
    <name type="scientific">Carboxylicivirga sediminis</name>
    <dbReference type="NCBI Taxonomy" id="2006564"/>
    <lineage>
        <taxon>Bacteria</taxon>
        <taxon>Pseudomonadati</taxon>
        <taxon>Bacteroidota</taxon>
        <taxon>Bacteroidia</taxon>
        <taxon>Marinilabiliales</taxon>
        <taxon>Marinilabiliaceae</taxon>
        <taxon>Carboxylicivirga</taxon>
    </lineage>
</organism>
<dbReference type="Gene3D" id="3.40.1080.10">
    <property type="entry name" value="Glutaconate Coenzyme A-transferase"/>
    <property type="match status" value="1"/>
</dbReference>
<dbReference type="AlphaFoldDB" id="A0A941IYX1"/>
<proteinExistence type="predicted"/>
<dbReference type="Proteomes" id="UP000679220">
    <property type="component" value="Unassembled WGS sequence"/>
</dbReference>
<name>A0A941IYX1_9BACT</name>
<protein>
    <recommendedName>
        <fullName evidence="3">3-oxoacid CoA-transferase</fullName>
    </recommendedName>
</protein>
<sequence>METTYNPMELMITVAARNLEDGAMVVVGTGVPVAAAMLAQMTQSPNLTIMFEAGGIAPLLPTMPISVGDSRTTHKGLKATSMAEIMELCQAGVVDYCFLGGAQIDKYGNLNSTMIGDDYNKPKTRFPGSGGANDLASLCWRTMVVTPQNQKRFANKVDFITTPGFLEGGTSRVEAGLPANTGPYKVITDIGVYGYHEESKAMMLLSLHPGKTLEDVKANAEFDIIIPENYETTVEPSAEELRILREKVDPSGVIIGRG</sequence>
<gene>
    <name evidence="1" type="ORF">KDU71_15305</name>
</gene>
<evidence type="ECO:0000313" key="1">
    <source>
        <dbReference type="EMBL" id="MBR8536939.1"/>
    </source>
</evidence>
<dbReference type="EMBL" id="JAGTAR010000024">
    <property type="protein sequence ID" value="MBR8536939.1"/>
    <property type="molecule type" value="Genomic_DNA"/>
</dbReference>
<evidence type="ECO:0008006" key="3">
    <source>
        <dbReference type="Google" id="ProtNLM"/>
    </source>
</evidence>
<dbReference type="SUPFAM" id="SSF100950">
    <property type="entry name" value="NagB/RpiA/CoA transferase-like"/>
    <property type="match status" value="1"/>
</dbReference>
<dbReference type="PANTHER" id="PTHR43293:SF3">
    <property type="entry name" value="CHOLESTEROL RING-CLEAVING HYDROLASE IPDB SUBUNIT"/>
    <property type="match status" value="1"/>
</dbReference>
<dbReference type="InterPro" id="IPR004165">
    <property type="entry name" value="CoA_trans_fam_I"/>
</dbReference>
<dbReference type="RefSeq" id="WP_212191965.1">
    <property type="nucleotide sequence ID" value="NZ_JAGTAR010000024.1"/>
</dbReference>
<comment type="caution">
    <text evidence="1">The sequence shown here is derived from an EMBL/GenBank/DDBJ whole genome shotgun (WGS) entry which is preliminary data.</text>
</comment>